<evidence type="ECO:0000256" key="1">
    <source>
        <dbReference type="ARBA" id="ARBA00009707"/>
    </source>
</evidence>
<evidence type="ECO:0000313" key="7">
    <source>
        <dbReference type="Proteomes" id="UP001418222"/>
    </source>
</evidence>
<dbReference type="Gene3D" id="1.10.110.10">
    <property type="entry name" value="Plant lipid-transfer and hydrophobic proteins"/>
    <property type="match status" value="1"/>
</dbReference>
<organism evidence="6 7">
    <name type="scientific">Platanthera zijinensis</name>
    <dbReference type="NCBI Taxonomy" id="2320716"/>
    <lineage>
        <taxon>Eukaryota</taxon>
        <taxon>Viridiplantae</taxon>
        <taxon>Streptophyta</taxon>
        <taxon>Embryophyta</taxon>
        <taxon>Tracheophyta</taxon>
        <taxon>Spermatophyta</taxon>
        <taxon>Magnoliopsida</taxon>
        <taxon>Liliopsida</taxon>
        <taxon>Asparagales</taxon>
        <taxon>Orchidaceae</taxon>
        <taxon>Orchidoideae</taxon>
        <taxon>Orchideae</taxon>
        <taxon>Orchidinae</taxon>
        <taxon>Platanthera</taxon>
    </lineage>
</organism>
<keyword evidence="2" id="KW-0813">Transport</keyword>
<name>A0AAP0BVY1_9ASPA</name>
<feature type="domain" description="Bifunctional inhibitor/plant lipid transfer protein/seed storage helical" evidence="5">
    <location>
        <begin position="33"/>
        <end position="95"/>
    </location>
</feature>
<accession>A0AAP0BVY1</accession>
<dbReference type="InterPro" id="IPR036312">
    <property type="entry name" value="Bifun_inhib/LTP/seed_sf"/>
</dbReference>
<reference evidence="6 7" key="1">
    <citation type="journal article" date="2022" name="Nat. Plants">
        <title>Genomes of leafy and leafless Platanthera orchids illuminate the evolution of mycoheterotrophy.</title>
        <authorList>
            <person name="Li M.H."/>
            <person name="Liu K.W."/>
            <person name="Li Z."/>
            <person name="Lu H.C."/>
            <person name="Ye Q.L."/>
            <person name="Zhang D."/>
            <person name="Wang J.Y."/>
            <person name="Li Y.F."/>
            <person name="Zhong Z.M."/>
            <person name="Liu X."/>
            <person name="Yu X."/>
            <person name="Liu D.K."/>
            <person name="Tu X.D."/>
            <person name="Liu B."/>
            <person name="Hao Y."/>
            <person name="Liao X.Y."/>
            <person name="Jiang Y.T."/>
            <person name="Sun W.H."/>
            <person name="Chen J."/>
            <person name="Chen Y.Q."/>
            <person name="Ai Y."/>
            <person name="Zhai J.W."/>
            <person name="Wu S.S."/>
            <person name="Zhou Z."/>
            <person name="Hsiao Y.Y."/>
            <person name="Wu W.L."/>
            <person name="Chen Y.Y."/>
            <person name="Lin Y.F."/>
            <person name="Hsu J.L."/>
            <person name="Li C.Y."/>
            <person name="Wang Z.W."/>
            <person name="Zhao X."/>
            <person name="Zhong W.Y."/>
            <person name="Ma X.K."/>
            <person name="Ma L."/>
            <person name="Huang J."/>
            <person name="Chen G.Z."/>
            <person name="Huang M.Z."/>
            <person name="Huang L."/>
            <person name="Peng D.H."/>
            <person name="Luo Y.B."/>
            <person name="Zou S.Q."/>
            <person name="Chen S.P."/>
            <person name="Lan S."/>
            <person name="Tsai W.C."/>
            <person name="Van de Peer Y."/>
            <person name="Liu Z.J."/>
        </authorList>
    </citation>
    <scope>NUCLEOTIDE SEQUENCE [LARGE SCALE GENOMIC DNA]</scope>
    <source>
        <strain evidence="6">Lor287</strain>
    </source>
</reference>
<comment type="similarity">
    <text evidence="1">Belongs to the plant LTP family. B11E subfamily.</text>
</comment>
<evidence type="ECO:0000259" key="5">
    <source>
        <dbReference type="Pfam" id="PF00234"/>
    </source>
</evidence>
<protein>
    <recommendedName>
        <fullName evidence="5">Bifunctional inhibitor/plant lipid transfer protein/seed storage helical domain-containing protein</fullName>
    </recommendedName>
</protein>
<dbReference type="GO" id="GO:0006869">
    <property type="term" value="P:lipid transport"/>
    <property type="evidence" value="ECO:0007669"/>
    <property type="project" value="InterPro"/>
</dbReference>
<keyword evidence="4" id="KW-0732">Signal</keyword>
<dbReference type="AlphaFoldDB" id="A0AAP0BVY1"/>
<sequence>MRMTSLLALCVAVSAALLLSAVPSSAVETTCNPMKLKVCAWSLYLWRPPSAECCAALREQKLCFCKYMSDPELRPIIRSERSREMAEKCGVRIPDFCIMVHGPYYCWQKHSCLTCSSIYYRFIDPKYMISFNIICRPQ</sequence>
<keyword evidence="3" id="KW-0446">Lipid-binding</keyword>
<dbReference type="PANTHER" id="PTHR33214:SF69">
    <property type="entry name" value="BIFUNCTIONAL INHIBITOR_LIPID-TRANSFER PROTEIN_SEED STORAGE 2S ALBUMIN SUPERFAMILY PROTEIN"/>
    <property type="match status" value="1"/>
</dbReference>
<evidence type="ECO:0000313" key="6">
    <source>
        <dbReference type="EMBL" id="KAK8952066.1"/>
    </source>
</evidence>
<dbReference type="GO" id="GO:0008289">
    <property type="term" value="F:lipid binding"/>
    <property type="evidence" value="ECO:0007669"/>
    <property type="project" value="UniProtKB-KW"/>
</dbReference>
<evidence type="ECO:0000256" key="4">
    <source>
        <dbReference type="SAM" id="SignalP"/>
    </source>
</evidence>
<dbReference type="PANTHER" id="PTHR33214">
    <property type="entry name" value="BIFUNCTIONAL INHIBITOR/LIPID-TRANSFER PROTEIN/SEED STORAGE 2S ALBUMIN SUPERFAMILY PROTEIN"/>
    <property type="match status" value="1"/>
</dbReference>
<dbReference type="Proteomes" id="UP001418222">
    <property type="component" value="Unassembled WGS sequence"/>
</dbReference>
<dbReference type="Pfam" id="PF00234">
    <property type="entry name" value="Tryp_alpha_amyl"/>
    <property type="match status" value="1"/>
</dbReference>
<feature type="signal peptide" evidence="4">
    <location>
        <begin position="1"/>
        <end position="26"/>
    </location>
</feature>
<evidence type="ECO:0000256" key="2">
    <source>
        <dbReference type="ARBA" id="ARBA00022448"/>
    </source>
</evidence>
<comment type="caution">
    <text evidence="6">The sequence shown here is derived from an EMBL/GenBank/DDBJ whole genome shotgun (WGS) entry which is preliminary data.</text>
</comment>
<dbReference type="SUPFAM" id="SSF47699">
    <property type="entry name" value="Bifunctional inhibitor/lipid-transfer protein/seed storage 2S albumin"/>
    <property type="match status" value="1"/>
</dbReference>
<dbReference type="InterPro" id="IPR016140">
    <property type="entry name" value="Bifunc_inhib/LTP/seed_store"/>
</dbReference>
<dbReference type="EMBL" id="JBBWWQ010000003">
    <property type="protein sequence ID" value="KAK8952066.1"/>
    <property type="molecule type" value="Genomic_DNA"/>
</dbReference>
<gene>
    <name evidence="6" type="ORF">KSP39_PZI003317</name>
</gene>
<feature type="chain" id="PRO_5043035614" description="Bifunctional inhibitor/plant lipid transfer protein/seed storage helical domain-containing protein" evidence="4">
    <location>
        <begin position="27"/>
        <end position="138"/>
    </location>
</feature>
<keyword evidence="7" id="KW-1185">Reference proteome</keyword>
<dbReference type="InterPro" id="IPR033872">
    <property type="entry name" value="nsLTP2"/>
</dbReference>
<proteinExistence type="inferred from homology"/>
<evidence type="ECO:0000256" key="3">
    <source>
        <dbReference type="ARBA" id="ARBA00023121"/>
    </source>
</evidence>